<accession>A0A7G9YCZ3</accession>
<evidence type="ECO:0000313" key="2">
    <source>
        <dbReference type="EMBL" id="QNO45877.1"/>
    </source>
</evidence>
<reference evidence="2" key="1">
    <citation type="submission" date="2020-06" db="EMBL/GenBank/DDBJ databases">
        <title>Unique genomic features of the anaerobic methanotrophic archaea.</title>
        <authorList>
            <person name="Chadwick G.L."/>
            <person name="Skennerton C.T."/>
            <person name="Laso-Perez R."/>
            <person name="Leu A.O."/>
            <person name="Speth D.R."/>
            <person name="Yu H."/>
            <person name="Morgan-Lang C."/>
            <person name="Hatzenpichler R."/>
            <person name="Goudeau D."/>
            <person name="Malmstrom R."/>
            <person name="Brazelton W.J."/>
            <person name="Woyke T."/>
            <person name="Hallam S.J."/>
            <person name="Tyson G.W."/>
            <person name="Wegener G."/>
            <person name="Boetius A."/>
            <person name="Orphan V."/>
        </authorList>
    </citation>
    <scope>NUCLEOTIDE SEQUENCE</scope>
</reference>
<dbReference type="AlphaFoldDB" id="A0A7G9YCZ3"/>
<evidence type="ECO:0000256" key="1">
    <source>
        <dbReference type="SAM" id="Phobius"/>
    </source>
</evidence>
<sequence>MENKIEVKTKMRKIWVFSTLFSIIGAFYVLWFIDGIFNLHIDPLSWLIPWSIDGCWKLVLVSMPVVIILGYMSRSWKAGLAVGYTIWIIAITETLIDLEFGFHKPVLIELAVKLLLASGCAIVGALSGYVGKLSVEEMKNEDRN</sequence>
<keyword evidence="1" id="KW-1133">Transmembrane helix</keyword>
<feature type="transmembrane region" description="Helical" evidence="1">
    <location>
        <begin position="78"/>
        <end position="98"/>
    </location>
</feature>
<gene>
    <name evidence="2" type="ORF">GMLOODHH_00007</name>
</gene>
<feature type="transmembrane region" description="Helical" evidence="1">
    <location>
        <begin position="110"/>
        <end position="130"/>
    </location>
</feature>
<feature type="transmembrane region" description="Helical" evidence="1">
    <location>
        <begin position="45"/>
        <end position="71"/>
    </location>
</feature>
<keyword evidence="1" id="KW-0472">Membrane</keyword>
<protein>
    <submittedName>
        <fullName evidence="2">Uncharacterized protein</fullName>
    </submittedName>
</protein>
<proteinExistence type="predicted"/>
<feature type="transmembrane region" description="Helical" evidence="1">
    <location>
        <begin position="14"/>
        <end position="33"/>
    </location>
</feature>
<keyword evidence="1" id="KW-0812">Transmembrane</keyword>
<organism evidence="2">
    <name type="scientific">Candidatus Methanogaster sp. ANME-2c ERB4</name>
    <dbReference type="NCBI Taxonomy" id="2759911"/>
    <lineage>
        <taxon>Archaea</taxon>
        <taxon>Methanobacteriati</taxon>
        <taxon>Methanobacteriota</taxon>
        <taxon>Stenosarchaea group</taxon>
        <taxon>Methanomicrobia</taxon>
        <taxon>Methanosarcinales</taxon>
        <taxon>ANME-2 cluster</taxon>
        <taxon>Candidatus Methanogasteraceae</taxon>
        <taxon>Candidatus Methanogaster</taxon>
    </lineage>
</organism>
<dbReference type="EMBL" id="MT631159">
    <property type="protein sequence ID" value="QNO45877.1"/>
    <property type="molecule type" value="Genomic_DNA"/>
</dbReference>
<name>A0A7G9YCZ3_9EURY</name>